<keyword evidence="9" id="KW-1185">Reference proteome</keyword>
<proteinExistence type="inferred from homology"/>
<accession>A0A0U1LUV0</accession>
<dbReference type="SUPFAM" id="SSF56801">
    <property type="entry name" value="Acetyl-CoA synthetase-like"/>
    <property type="match status" value="1"/>
</dbReference>
<dbReference type="InterPro" id="IPR045851">
    <property type="entry name" value="AMP-bd_C_sf"/>
</dbReference>
<evidence type="ECO:0000313" key="8">
    <source>
        <dbReference type="EMBL" id="CRG86350.1"/>
    </source>
</evidence>
<dbReference type="STRING" id="28573.A0A0U1LUV0"/>
<evidence type="ECO:0000259" key="6">
    <source>
        <dbReference type="Pfam" id="PF00501"/>
    </source>
</evidence>
<dbReference type="GO" id="GO:0016405">
    <property type="term" value="F:CoA-ligase activity"/>
    <property type="evidence" value="ECO:0007669"/>
    <property type="project" value="TreeGrafter"/>
</dbReference>
<evidence type="ECO:0000256" key="2">
    <source>
        <dbReference type="ARBA" id="ARBA00006432"/>
    </source>
</evidence>
<comment type="pathway">
    <text evidence="1">Secondary metabolite biosynthesis.</text>
</comment>
<dbReference type="OrthoDB" id="6509636at2759"/>
<gene>
    <name evidence="8" type="ORF">PISL3812_03355</name>
</gene>
<protein>
    <submittedName>
        <fullName evidence="8">Putative acyl-coenzyme A synthetase</fullName>
    </submittedName>
</protein>
<dbReference type="PANTHER" id="PTHR24096">
    <property type="entry name" value="LONG-CHAIN-FATTY-ACID--COA LIGASE"/>
    <property type="match status" value="1"/>
</dbReference>
<organism evidence="8 9">
    <name type="scientific">Talaromyces islandicus</name>
    <name type="common">Penicillium islandicum</name>
    <dbReference type="NCBI Taxonomy" id="28573"/>
    <lineage>
        <taxon>Eukaryota</taxon>
        <taxon>Fungi</taxon>
        <taxon>Dikarya</taxon>
        <taxon>Ascomycota</taxon>
        <taxon>Pezizomycotina</taxon>
        <taxon>Eurotiomycetes</taxon>
        <taxon>Eurotiomycetidae</taxon>
        <taxon>Eurotiales</taxon>
        <taxon>Trichocomaceae</taxon>
        <taxon>Talaromyces</taxon>
        <taxon>Talaromyces sect. Islandici</taxon>
    </lineage>
</organism>
<feature type="domain" description="AMP-binding enzyme C-terminal" evidence="7">
    <location>
        <begin position="471"/>
        <end position="558"/>
    </location>
</feature>
<dbReference type="Pfam" id="PF00501">
    <property type="entry name" value="AMP-binding"/>
    <property type="match status" value="1"/>
</dbReference>
<dbReference type="Proteomes" id="UP000054383">
    <property type="component" value="Unassembled WGS sequence"/>
</dbReference>
<reference evidence="8 9" key="1">
    <citation type="submission" date="2015-04" db="EMBL/GenBank/DDBJ databases">
        <authorList>
            <person name="Syromyatnikov M.Y."/>
            <person name="Popov V.N."/>
        </authorList>
    </citation>
    <scope>NUCLEOTIDE SEQUENCE [LARGE SCALE GENOMIC DNA]</scope>
    <source>
        <strain evidence="8">WF-38-12</strain>
    </source>
</reference>
<keyword evidence="3" id="KW-0436">Ligase</keyword>
<dbReference type="Gene3D" id="3.40.50.12780">
    <property type="entry name" value="N-terminal domain of ligase-like"/>
    <property type="match status" value="1"/>
</dbReference>
<dbReference type="Gene3D" id="3.30.300.30">
    <property type="match status" value="1"/>
</dbReference>
<dbReference type="PANTHER" id="PTHR24096:SF317">
    <property type="entry name" value="ADENYLATE-FORMING ENZYME AFEA"/>
    <property type="match status" value="1"/>
</dbReference>
<evidence type="ECO:0000256" key="5">
    <source>
        <dbReference type="ARBA" id="ARBA00022840"/>
    </source>
</evidence>
<comment type="similarity">
    <text evidence="2">Belongs to the ATP-dependent AMP-binding enzyme family.</text>
</comment>
<dbReference type="GO" id="GO:0005524">
    <property type="term" value="F:ATP binding"/>
    <property type="evidence" value="ECO:0007669"/>
    <property type="project" value="UniProtKB-KW"/>
</dbReference>
<feature type="domain" description="AMP-dependent synthetase/ligase" evidence="6">
    <location>
        <begin position="51"/>
        <end position="424"/>
    </location>
</feature>
<dbReference type="AlphaFoldDB" id="A0A0U1LUV0"/>
<evidence type="ECO:0000256" key="3">
    <source>
        <dbReference type="ARBA" id="ARBA00022598"/>
    </source>
</evidence>
<evidence type="ECO:0000313" key="9">
    <source>
        <dbReference type="Proteomes" id="UP000054383"/>
    </source>
</evidence>
<evidence type="ECO:0000259" key="7">
    <source>
        <dbReference type="Pfam" id="PF13193"/>
    </source>
</evidence>
<dbReference type="OMA" id="IPMFHLF"/>
<dbReference type="InterPro" id="IPR000873">
    <property type="entry name" value="AMP-dep_synth/lig_dom"/>
</dbReference>
<dbReference type="Pfam" id="PF13193">
    <property type="entry name" value="AMP-binding_C"/>
    <property type="match status" value="1"/>
</dbReference>
<sequence length="604" mass="67322">MGGIFSHLNEAPTFSDPVYTDVVTFALDDQPVNYDSQRPLYVDAENPRWAINSRQLRLLVRSLISGLRHGADVRDGDCVLVNLPNNILYSALFYSIIGAGGVYMGINPSSQYAELEHFLDLAKPKLIITTEKNLEILKEVTRAQGIPLSRICVLDEYAISCLASFLAPSHPSTVGETSNLSPKPETEQDVMNFSSLVVYGEEDWVRFDEKERAINTPAAMFTTSGTGGLPKGAVLSHHAIIMHHLSIYYETPYETTRLISIPMFHLFGALFTHLFPTRYGETCYILPRLDIAQFLHTVYIYKITETYMVPAMVHSLNKFSEFDIAEFLRSLHYVGTAGASLDTDSAARFQEKLQDHGQISQIWGMTEVGIAFQTRYGKRDSPASVGRLSPNYEVKLLDVNGQRVRTDSTAGELYIRGPGLLNEYKGIGHAKDEEGWFRTGDIVSTRDGDYYLLGRAKELIKVRGWHVSPAEIESVLLRHPCIVDVAVIGVKRRDLNGGQVEDELVRAFVVRRKTPAGGVENLSAETVYQFARSQLVSYKSITGGVVFVEEIPRTPSGKIQRFKLAEMNNYRDLVAGLLARQGHQAVQTVGKNPGWVRPPGELLS</sequence>
<evidence type="ECO:0000256" key="1">
    <source>
        <dbReference type="ARBA" id="ARBA00005179"/>
    </source>
</evidence>
<evidence type="ECO:0000256" key="4">
    <source>
        <dbReference type="ARBA" id="ARBA00022741"/>
    </source>
</evidence>
<dbReference type="InterPro" id="IPR042099">
    <property type="entry name" value="ANL_N_sf"/>
</dbReference>
<dbReference type="InterPro" id="IPR025110">
    <property type="entry name" value="AMP-bd_C"/>
</dbReference>
<keyword evidence="4" id="KW-0547">Nucleotide-binding</keyword>
<dbReference type="EMBL" id="CVMT01000002">
    <property type="protein sequence ID" value="CRG86350.1"/>
    <property type="molecule type" value="Genomic_DNA"/>
</dbReference>
<keyword evidence="5" id="KW-0067">ATP-binding</keyword>
<dbReference type="GO" id="GO:0019748">
    <property type="term" value="P:secondary metabolic process"/>
    <property type="evidence" value="ECO:0007669"/>
    <property type="project" value="TreeGrafter"/>
</dbReference>
<name>A0A0U1LUV0_TALIS</name>